<dbReference type="SMART" id="SM00861">
    <property type="entry name" value="Transket_pyr"/>
    <property type="match status" value="1"/>
</dbReference>
<dbReference type="Proteomes" id="UP001594351">
    <property type="component" value="Unassembled WGS sequence"/>
</dbReference>
<dbReference type="CDD" id="cd02016">
    <property type="entry name" value="TPP_E1_OGDC_like"/>
    <property type="match status" value="1"/>
</dbReference>
<dbReference type="InterPro" id="IPR032106">
    <property type="entry name" value="2-oxogl_dehyd_N"/>
</dbReference>
<dbReference type="Pfam" id="PF16870">
    <property type="entry name" value="OxoGdeHyase_C"/>
    <property type="match status" value="1"/>
</dbReference>
<dbReference type="InterPro" id="IPR029061">
    <property type="entry name" value="THDP-binding"/>
</dbReference>
<comment type="cofactor">
    <cofactor evidence="1">
        <name>thiamine diphosphate</name>
        <dbReference type="ChEBI" id="CHEBI:58937"/>
    </cofactor>
</comment>
<dbReference type="Gene3D" id="1.10.287.1150">
    <property type="entry name" value="TPP helical domain"/>
    <property type="match status" value="1"/>
</dbReference>
<dbReference type="PIRSF" id="PIRSF000157">
    <property type="entry name" value="Oxoglu_dh_E1"/>
    <property type="match status" value="1"/>
</dbReference>
<organism evidence="6 7">
    <name type="scientific">candidate division CSSED10-310 bacterium</name>
    <dbReference type="NCBI Taxonomy" id="2855610"/>
    <lineage>
        <taxon>Bacteria</taxon>
        <taxon>Bacteria division CSSED10-310</taxon>
    </lineage>
</organism>
<gene>
    <name evidence="6" type="ORF">ACFL27_18895</name>
</gene>
<dbReference type="NCBIfam" id="NF008907">
    <property type="entry name" value="PRK12270.1"/>
    <property type="match status" value="1"/>
</dbReference>
<evidence type="ECO:0000256" key="2">
    <source>
        <dbReference type="ARBA" id="ARBA00012280"/>
    </source>
</evidence>
<dbReference type="GO" id="GO:0004591">
    <property type="term" value="F:oxoglutarate dehydrogenase (succinyl-transferring) activity"/>
    <property type="evidence" value="ECO:0007669"/>
    <property type="project" value="UniProtKB-EC"/>
</dbReference>
<keyword evidence="3 6" id="KW-0560">Oxidoreductase</keyword>
<evidence type="ECO:0000256" key="1">
    <source>
        <dbReference type="ARBA" id="ARBA00001964"/>
    </source>
</evidence>
<dbReference type="PANTHER" id="PTHR23152:SF4">
    <property type="entry name" value="2-OXOADIPATE DEHYDROGENASE COMPLEX COMPONENT E1"/>
    <property type="match status" value="1"/>
</dbReference>
<evidence type="ECO:0000259" key="5">
    <source>
        <dbReference type="SMART" id="SM00861"/>
    </source>
</evidence>
<reference evidence="6 7" key="1">
    <citation type="submission" date="2024-09" db="EMBL/GenBank/DDBJ databases">
        <title>Laminarin stimulates single cell rates of sulfate reduction while oxygen inhibits transcriptomic activity in coastal marine sediment.</title>
        <authorList>
            <person name="Lindsay M."/>
            <person name="Orcutt B."/>
            <person name="Emerson D."/>
            <person name="Stepanauskas R."/>
            <person name="D'Angelo T."/>
        </authorList>
    </citation>
    <scope>NUCLEOTIDE SEQUENCE [LARGE SCALE GENOMIC DNA]</scope>
    <source>
        <strain evidence="6">SAG AM-311-K15</strain>
    </source>
</reference>
<evidence type="ECO:0000313" key="7">
    <source>
        <dbReference type="Proteomes" id="UP001594351"/>
    </source>
</evidence>
<dbReference type="Gene3D" id="3.40.50.12470">
    <property type="match status" value="1"/>
</dbReference>
<dbReference type="PANTHER" id="PTHR23152">
    <property type="entry name" value="2-OXOGLUTARATE DEHYDROGENASE"/>
    <property type="match status" value="1"/>
</dbReference>
<proteinExistence type="predicted"/>
<dbReference type="Pfam" id="PF02779">
    <property type="entry name" value="Transket_pyr"/>
    <property type="match status" value="1"/>
</dbReference>
<feature type="domain" description="Transketolase-like pyrimidine-binding" evidence="5">
    <location>
        <begin position="569"/>
        <end position="762"/>
    </location>
</feature>
<keyword evidence="4" id="KW-0786">Thiamine pyrophosphate</keyword>
<accession>A0ABV6Z1I5</accession>
<dbReference type="NCBIfam" id="TIGR00239">
    <property type="entry name" value="2oxo_dh_E1"/>
    <property type="match status" value="1"/>
</dbReference>
<dbReference type="InterPro" id="IPR005475">
    <property type="entry name" value="Transketolase-like_Pyr-bd"/>
</dbReference>
<dbReference type="InterPro" id="IPR042179">
    <property type="entry name" value="KGD_C_sf"/>
</dbReference>
<protein>
    <recommendedName>
        <fullName evidence="2">oxoglutarate dehydrogenase (succinyl-transferring)</fullName>
        <ecNumber evidence="2">1.2.4.2</ecNumber>
    </recommendedName>
</protein>
<sequence length="909" mass="104137">MDNHDFASMPNAAYIEQLYGDWKSDNSSVDRQWHYFFTGFEMGLSSAPGGDEETVALIDKQARVDSLIYAYRDVGYLSANLDPLEQQLVCHHELMPDEFNLTPEDLERKFSSGHFPGQENPTLKEIIQACNETYCRTIGVEYLHIQDKTIRRWLQNRMEPQRNKPALSEDKKILILKKLLEAEIFERFLHTHYTGQKRFSLEGAETVIPALHALVERGPEVGIEELVIGMSHRGRLNVLANIIDKSIAEIFSEFEDNFIPETYGGDGDVKYHKGYSTNHMNYTGKFCHLSLAANPSHLEIISPVIQGKVRAKQRQLKDTEDRKRVLPVLLHGDAAFSGQGVVAETLNLSQLRGYKTGGTIHIIVNNQIGFTTSPREARSSCFPTDIAKMLSIPIFHVNADDPEAVIYLSELALDFRQTFKRDVVIDIFCYRRHGHNEWDEPSFTQPRQYELIKAHPGTRHIYNQKLIDEEVVTEKFVTTMETEIQDYFQRAFQLVKTEALEPTMKHHTGLWAGFGNVYSHEPVETGIAREDLTLIAQKVSAIPADFNIHPKLKNITERRLKRFETQGQIDWSFAEALAFGSLLLEKIPIRLSGQDSGRGTFSQRHAIMWDTVSETAYLALNHISEEQEYIYVYNSPLSEASVLGFEYGYTVAEPKMLIMWEAQFGDFTNGAQVIIDQFLASSESKWQRSSGLVMLLPHGYEGQGPEHSSAHFERFLQLCAEDNMQVCNATTPAQYFHVLRRQMQRNFRKPLIIMTPKSLLRHPLVISPLEDFVSGSFSEVLDDHSIPEKKTVVTILLCTGKIYYDLWQRRKELKRHSAALIRIEQLYPFPHQQLQEVAALYQDVKRILWVQEESQNRGAWTYINPRLQEIFGQNEIVYCGRDASASPATGSLRQHNLEQKMILKQAFGE</sequence>
<dbReference type="Pfam" id="PF16078">
    <property type="entry name" value="2-oxogl_dehyd_N"/>
    <property type="match status" value="1"/>
</dbReference>
<evidence type="ECO:0000256" key="4">
    <source>
        <dbReference type="ARBA" id="ARBA00023052"/>
    </source>
</evidence>
<evidence type="ECO:0000313" key="6">
    <source>
        <dbReference type="EMBL" id="MFC1852269.1"/>
    </source>
</evidence>
<dbReference type="NCBIfam" id="NF006914">
    <property type="entry name" value="PRK09404.1"/>
    <property type="match status" value="1"/>
</dbReference>
<dbReference type="InterPro" id="IPR011603">
    <property type="entry name" value="2oxoglutarate_DH_E1"/>
</dbReference>
<name>A0ABV6Z1I5_UNCC1</name>
<dbReference type="EMBL" id="JBHPBY010000290">
    <property type="protein sequence ID" value="MFC1852269.1"/>
    <property type="molecule type" value="Genomic_DNA"/>
</dbReference>
<dbReference type="EC" id="1.2.4.2" evidence="2"/>
<dbReference type="InterPro" id="IPR001017">
    <property type="entry name" value="DH_E1"/>
</dbReference>
<dbReference type="Gene3D" id="3.40.50.11610">
    <property type="entry name" value="Multifunctional 2-oxoglutarate metabolism enzyme, C-terminal domain"/>
    <property type="match status" value="1"/>
</dbReference>
<dbReference type="SUPFAM" id="SSF52518">
    <property type="entry name" value="Thiamin diphosphate-binding fold (THDP-binding)"/>
    <property type="match status" value="2"/>
</dbReference>
<keyword evidence="7" id="KW-1185">Reference proteome</keyword>
<evidence type="ECO:0000256" key="3">
    <source>
        <dbReference type="ARBA" id="ARBA00023002"/>
    </source>
</evidence>
<comment type="caution">
    <text evidence="6">The sequence shown here is derived from an EMBL/GenBank/DDBJ whole genome shotgun (WGS) entry which is preliminary data.</text>
</comment>
<dbReference type="Gene3D" id="3.40.50.970">
    <property type="match status" value="1"/>
</dbReference>
<dbReference type="InterPro" id="IPR031717">
    <property type="entry name" value="ODO-1/KGD_C"/>
</dbReference>
<dbReference type="Pfam" id="PF00676">
    <property type="entry name" value="E1_dh"/>
    <property type="match status" value="1"/>
</dbReference>